<accession>A0A151JB96</accession>
<dbReference type="Proteomes" id="UP000078492">
    <property type="component" value="Unassembled WGS sequence"/>
</dbReference>
<evidence type="ECO:0000313" key="1">
    <source>
        <dbReference type="EMBL" id="KYN22225.1"/>
    </source>
</evidence>
<gene>
    <name evidence="1" type="ORF">ALC57_05380</name>
</gene>
<protein>
    <submittedName>
        <fullName evidence="1">Uncharacterized protein</fullName>
    </submittedName>
</protein>
<keyword evidence="2" id="KW-1185">Reference proteome</keyword>
<sequence length="304" mass="35764">MEVDFEEILNEDSSDEESVLSDDTSFISDASEYETDLEEKFIPAAEIRALNDRTKYYAHRAQIKNYFKQYCERDMENRDVVNDVLYVLGNQRKKDINDVRIPPVQFLRDRELGIRGEKHGKVITSSVSAWSLLARQRVYTRLREECKNDDNKNINVNVIKDDYYWAKKIADKIRRWCTCIKIPAGSDKCVELLIIDNMWHGLRGYIPNLFFDLCNDRCFECEQCIFAHKHNRTVIEQIVLGQVRDTVERHRSAKVNTAFNGEFATNGKRAIKSINTKNIEIYRCTDIREWYERHVIEPTSSSLR</sequence>
<name>A0A151JB96_9HYME</name>
<dbReference type="AlphaFoldDB" id="A0A151JB96"/>
<proteinExistence type="predicted"/>
<dbReference type="EMBL" id="KQ979222">
    <property type="protein sequence ID" value="KYN22225.1"/>
    <property type="molecule type" value="Genomic_DNA"/>
</dbReference>
<evidence type="ECO:0000313" key="2">
    <source>
        <dbReference type="Proteomes" id="UP000078492"/>
    </source>
</evidence>
<reference evidence="1 2" key="1">
    <citation type="submission" date="2015-09" db="EMBL/GenBank/DDBJ databases">
        <title>Trachymyrmex cornetzi WGS genome.</title>
        <authorList>
            <person name="Nygaard S."/>
            <person name="Hu H."/>
            <person name="Boomsma J."/>
            <person name="Zhang G."/>
        </authorList>
    </citation>
    <scope>NUCLEOTIDE SEQUENCE [LARGE SCALE GENOMIC DNA]</scope>
    <source>
        <strain evidence="1">Tcor2-1</strain>
        <tissue evidence="1">Whole body</tissue>
    </source>
</reference>
<organism evidence="1 2">
    <name type="scientific">Trachymyrmex cornetzi</name>
    <dbReference type="NCBI Taxonomy" id="471704"/>
    <lineage>
        <taxon>Eukaryota</taxon>
        <taxon>Metazoa</taxon>
        <taxon>Ecdysozoa</taxon>
        <taxon>Arthropoda</taxon>
        <taxon>Hexapoda</taxon>
        <taxon>Insecta</taxon>
        <taxon>Pterygota</taxon>
        <taxon>Neoptera</taxon>
        <taxon>Endopterygota</taxon>
        <taxon>Hymenoptera</taxon>
        <taxon>Apocrita</taxon>
        <taxon>Aculeata</taxon>
        <taxon>Formicoidea</taxon>
        <taxon>Formicidae</taxon>
        <taxon>Myrmicinae</taxon>
        <taxon>Trachymyrmex</taxon>
    </lineage>
</organism>